<dbReference type="Gene3D" id="3.40.50.720">
    <property type="entry name" value="NAD(P)-binding Rossmann-like Domain"/>
    <property type="match status" value="1"/>
</dbReference>
<feature type="domain" description="NAD-dependent epimerase/dehydratase" evidence="1">
    <location>
        <begin position="4"/>
        <end position="223"/>
    </location>
</feature>
<dbReference type="Pfam" id="PF01370">
    <property type="entry name" value="Epimerase"/>
    <property type="match status" value="1"/>
</dbReference>
<name>A0ABR6HP16_9RHOB</name>
<organism evidence="2 3">
    <name type="scientific">Limimaricola variabilis</name>
    <dbReference type="NCBI Taxonomy" id="1492771"/>
    <lineage>
        <taxon>Bacteria</taxon>
        <taxon>Pseudomonadati</taxon>
        <taxon>Pseudomonadota</taxon>
        <taxon>Alphaproteobacteria</taxon>
        <taxon>Rhodobacterales</taxon>
        <taxon>Paracoccaceae</taxon>
        <taxon>Limimaricola</taxon>
    </lineage>
</organism>
<sequence>MKVALTGATGLVGRFLLHGLAARGHEVVTLGRQTVAGNEHRRWALGEAAPLAGCDALVHAAFLHVPGRYRGGEGSDPEGFVAANRDGSLRLFREAREAGLTRALFLSSRAVYGDYLPGTALTEDLAPRPDTLYGEVKWAAEQGLSALARPGFATAAIRATGIYGPSGVSGPDHKWRGLFEAFLAGDTVAPRVATELHGEDLAAAVALLLEAPEAALAPRSFNASDITLDRRDLLERVARITGRGGPLPDRADASRVSAMRCDRLWQLGWRPRGMEGLDAALREML</sequence>
<dbReference type="PANTHER" id="PTHR48079:SF6">
    <property type="entry name" value="NAD(P)-BINDING DOMAIN-CONTAINING PROTEIN-RELATED"/>
    <property type="match status" value="1"/>
</dbReference>
<dbReference type="InterPro" id="IPR051783">
    <property type="entry name" value="NAD(P)-dependent_oxidoreduct"/>
</dbReference>
<dbReference type="InterPro" id="IPR001509">
    <property type="entry name" value="Epimerase_deHydtase"/>
</dbReference>
<dbReference type="PANTHER" id="PTHR48079">
    <property type="entry name" value="PROTEIN YEEZ"/>
    <property type="match status" value="1"/>
</dbReference>
<dbReference type="EMBL" id="JACIBX010000006">
    <property type="protein sequence ID" value="MBB3712299.1"/>
    <property type="molecule type" value="Genomic_DNA"/>
</dbReference>
<dbReference type="SUPFAM" id="SSF51735">
    <property type="entry name" value="NAD(P)-binding Rossmann-fold domains"/>
    <property type="match status" value="1"/>
</dbReference>
<dbReference type="InterPro" id="IPR036291">
    <property type="entry name" value="NAD(P)-bd_dom_sf"/>
</dbReference>
<comment type="caution">
    <text evidence="2">The sequence shown here is derived from an EMBL/GenBank/DDBJ whole genome shotgun (WGS) entry which is preliminary data.</text>
</comment>
<accession>A0ABR6HP16</accession>
<evidence type="ECO:0000313" key="3">
    <source>
        <dbReference type="Proteomes" id="UP000576152"/>
    </source>
</evidence>
<gene>
    <name evidence="2" type="ORF">FHS00_001881</name>
</gene>
<keyword evidence="3" id="KW-1185">Reference proteome</keyword>
<proteinExistence type="predicted"/>
<reference evidence="2 3" key="1">
    <citation type="submission" date="2020-08" db="EMBL/GenBank/DDBJ databases">
        <title>Genomic Encyclopedia of Type Strains, Phase III (KMG-III): the genomes of soil and plant-associated and newly described type strains.</title>
        <authorList>
            <person name="Whitman W."/>
        </authorList>
    </citation>
    <scope>NUCLEOTIDE SEQUENCE [LARGE SCALE GENOMIC DNA]</scope>
    <source>
        <strain evidence="2 3">CECT 8572</strain>
    </source>
</reference>
<dbReference type="RefSeq" id="WP_183472171.1">
    <property type="nucleotide sequence ID" value="NZ_JACIBX010000006.1"/>
</dbReference>
<evidence type="ECO:0000259" key="1">
    <source>
        <dbReference type="Pfam" id="PF01370"/>
    </source>
</evidence>
<dbReference type="Proteomes" id="UP000576152">
    <property type="component" value="Unassembled WGS sequence"/>
</dbReference>
<evidence type="ECO:0000313" key="2">
    <source>
        <dbReference type="EMBL" id="MBB3712299.1"/>
    </source>
</evidence>
<protein>
    <submittedName>
        <fullName evidence="2">Nucleoside-diphosphate-sugar epimerase</fullName>
    </submittedName>
</protein>